<name>U5DFF3_9CHRO</name>
<dbReference type="Proteomes" id="UP000016960">
    <property type="component" value="Unassembled WGS sequence"/>
</dbReference>
<keyword evidence="4" id="KW-1185">Reference proteome</keyword>
<sequence>MATNVQHEDEFGGCSQLVLELLSAYLDGEVTQEEEARAQALIASSPAAERFYRQQLKLRAALRQVAVPREQSVAALEGRVWTVCRRRRRWLWGGSAAAALLVGTFAWLVGGESSVLRLARSPQPALSSGALAISLDRPVLALPELEAGSLVAPNPR</sequence>
<protein>
    <recommendedName>
        <fullName evidence="2">Putative zinc-finger domain-containing protein</fullName>
    </recommendedName>
</protein>
<evidence type="ECO:0000256" key="1">
    <source>
        <dbReference type="SAM" id="Phobius"/>
    </source>
</evidence>
<dbReference type="InParanoid" id="U5DFF3"/>
<comment type="caution">
    <text evidence="3">The sequence shown here is derived from an EMBL/GenBank/DDBJ whole genome shotgun (WGS) entry which is preliminary data.</text>
</comment>
<keyword evidence="1" id="KW-0812">Transmembrane</keyword>
<keyword evidence="1" id="KW-1133">Transmembrane helix</keyword>
<feature type="domain" description="Putative zinc-finger" evidence="2">
    <location>
        <begin position="18"/>
        <end position="39"/>
    </location>
</feature>
<reference evidence="3 4" key="1">
    <citation type="submission" date="2013-05" db="EMBL/GenBank/DDBJ databases">
        <title>Draft genome sequence of Rubidibacter lacunae KORDI 51-2.</title>
        <authorList>
            <person name="Choi D.H."/>
            <person name="Noh J.H."/>
            <person name="Kwon K.-K."/>
            <person name="Lee J.-H."/>
            <person name="Ryu J.-Y."/>
        </authorList>
    </citation>
    <scope>NUCLEOTIDE SEQUENCE [LARGE SCALE GENOMIC DNA]</scope>
    <source>
        <strain evidence="3 4">KORDI 51-2</strain>
    </source>
</reference>
<keyword evidence="1" id="KW-0472">Membrane</keyword>
<dbReference type="Pfam" id="PF13490">
    <property type="entry name" value="zf-HC2"/>
    <property type="match status" value="1"/>
</dbReference>
<dbReference type="STRING" id="582515.KR51_00032800"/>
<accession>U5DFF3</accession>
<evidence type="ECO:0000313" key="3">
    <source>
        <dbReference type="EMBL" id="ERN40331.1"/>
    </source>
</evidence>
<organism evidence="3 4">
    <name type="scientific">Rubidibacter lacunae KORDI 51-2</name>
    <dbReference type="NCBI Taxonomy" id="582515"/>
    <lineage>
        <taxon>Bacteria</taxon>
        <taxon>Bacillati</taxon>
        <taxon>Cyanobacteriota</taxon>
        <taxon>Cyanophyceae</taxon>
        <taxon>Oscillatoriophycideae</taxon>
        <taxon>Chroococcales</taxon>
        <taxon>Aphanothecaceae</taxon>
        <taxon>Rubidibacter</taxon>
    </lineage>
</organism>
<dbReference type="EMBL" id="ASSJ01000079">
    <property type="protein sequence ID" value="ERN40331.1"/>
    <property type="molecule type" value="Genomic_DNA"/>
</dbReference>
<proteinExistence type="predicted"/>
<dbReference type="eggNOG" id="COG5662">
    <property type="taxonomic scope" value="Bacteria"/>
</dbReference>
<dbReference type="InterPro" id="IPR027383">
    <property type="entry name" value="Znf_put"/>
</dbReference>
<evidence type="ECO:0000259" key="2">
    <source>
        <dbReference type="Pfam" id="PF13490"/>
    </source>
</evidence>
<dbReference type="RefSeq" id="WP_022608884.1">
    <property type="nucleotide sequence ID" value="NZ_ASSJ01000079.1"/>
</dbReference>
<gene>
    <name evidence="3" type="ORF">KR51_00032800</name>
</gene>
<dbReference type="AlphaFoldDB" id="U5DFF3"/>
<evidence type="ECO:0000313" key="4">
    <source>
        <dbReference type="Proteomes" id="UP000016960"/>
    </source>
</evidence>
<feature type="transmembrane region" description="Helical" evidence="1">
    <location>
        <begin position="90"/>
        <end position="110"/>
    </location>
</feature>